<dbReference type="GO" id="GO:0005829">
    <property type="term" value="C:cytosol"/>
    <property type="evidence" value="ECO:0007669"/>
    <property type="project" value="TreeGrafter"/>
</dbReference>
<gene>
    <name evidence="3" type="ORF">SAMN02745751_02846</name>
</gene>
<dbReference type="NCBIfam" id="TIGR00106">
    <property type="entry name" value="MTH1187 family thiamine-binding protein"/>
    <property type="match status" value="1"/>
</dbReference>
<dbReference type="RefSeq" id="WP_073050234.1">
    <property type="nucleotide sequence ID" value="NZ_FQZL01000025.1"/>
</dbReference>
<dbReference type="InterPro" id="IPR051614">
    <property type="entry name" value="UPF0045_domain"/>
</dbReference>
<dbReference type="EMBL" id="FQZL01000025">
    <property type="protein sequence ID" value="SHJ55999.1"/>
    <property type="molecule type" value="Genomic_DNA"/>
</dbReference>
<protein>
    <submittedName>
        <fullName evidence="3">Uncharacterized protein, MTH1187 family</fullName>
    </submittedName>
</protein>
<organism evidence="3 4">
    <name type="scientific">Dethiosulfatibacter aminovorans DSM 17477</name>
    <dbReference type="NCBI Taxonomy" id="1121476"/>
    <lineage>
        <taxon>Bacteria</taxon>
        <taxon>Bacillati</taxon>
        <taxon>Bacillota</taxon>
        <taxon>Tissierellia</taxon>
        <taxon>Dethiosulfatibacter</taxon>
    </lineage>
</organism>
<dbReference type="InterPro" id="IPR029756">
    <property type="entry name" value="MTH1187/YkoF-like"/>
</dbReference>
<dbReference type="STRING" id="1121476.SAMN02745751_02846"/>
<evidence type="ECO:0000313" key="4">
    <source>
        <dbReference type="Proteomes" id="UP000184052"/>
    </source>
</evidence>
<sequence>MAVVDLVISARSKEDGAGGHSKYVAECHRILEETGLKHVLTPMSTVVEGDIDDIFNIIRIIQERMYQMGAERVYTQIRIDDRRDKDLTIKGKLKAVNDKLK</sequence>
<dbReference type="OrthoDB" id="5886358at2"/>
<evidence type="ECO:0000313" key="3">
    <source>
        <dbReference type="EMBL" id="SHJ55999.1"/>
    </source>
</evidence>
<dbReference type="InterPro" id="IPR002767">
    <property type="entry name" value="Thiamine_BP"/>
</dbReference>
<dbReference type="SUPFAM" id="SSF89957">
    <property type="entry name" value="MTH1187/YkoF-like"/>
    <property type="match status" value="1"/>
</dbReference>
<feature type="domain" description="Thiamine-binding protein" evidence="2">
    <location>
        <begin position="20"/>
        <end position="96"/>
    </location>
</feature>
<dbReference type="PANTHER" id="PTHR33777">
    <property type="entry name" value="UPF0045 PROTEIN ECM15"/>
    <property type="match status" value="1"/>
</dbReference>
<evidence type="ECO:0000256" key="1">
    <source>
        <dbReference type="ARBA" id="ARBA00010272"/>
    </source>
</evidence>
<accession>A0A1M6KAR8</accession>
<reference evidence="3 4" key="1">
    <citation type="submission" date="2016-11" db="EMBL/GenBank/DDBJ databases">
        <authorList>
            <person name="Jaros S."/>
            <person name="Januszkiewicz K."/>
            <person name="Wedrychowicz H."/>
        </authorList>
    </citation>
    <scope>NUCLEOTIDE SEQUENCE [LARGE SCALE GENOMIC DNA]</scope>
    <source>
        <strain evidence="3 4">DSM 17477</strain>
    </source>
</reference>
<keyword evidence="4" id="KW-1185">Reference proteome</keyword>
<dbReference type="Proteomes" id="UP000184052">
    <property type="component" value="Unassembled WGS sequence"/>
</dbReference>
<dbReference type="Gene3D" id="3.30.70.930">
    <property type="match status" value="1"/>
</dbReference>
<comment type="similarity">
    <text evidence="1">Belongs to the UPF0045 family.</text>
</comment>
<dbReference type="PANTHER" id="PTHR33777:SF1">
    <property type="entry name" value="UPF0045 PROTEIN ECM15"/>
    <property type="match status" value="1"/>
</dbReference>
<dbReference type="AlphaFoldDB" id="A0A1M6KAR8"/>
<name>A0A1M6KAR8_9FIRM</name>
<dbReference type="Pfam" id="PF01910">
    <property type="entry name" value="Thiamine_BP"/>
    <property type="match status" value="1"/>
</dbReference>
<evidence type="ECO:0000259" key="2">
    <source>
        <dbReference type="Pfam" id="PF01910"/>
    </source>
</evidence>
<proteinExistence type="inferred from homology"/>